<dbReference type="Gene3D" id="3.30.110.170">
    <property type="entry name" value="Protein of unknown function (DUF541), domain 1"/>
    <property type="match status" value="1"/>
</dbReference>
<evidence type="ECO:0008006" key="3">
    <source>
        <dbReference type="Google" id="ProtNLM"/>
    </source>
</evidence>
<dbReference type="InterPro" id="IPR007497">
    <property type="entry name" value="SIMPL/DUF541"/>
</dbReference>
<sequence length="198" mass="22217">MVTPNEILIKIFISEKDRKDKTSVEQLEIKMFNTLKTLGIDVENNLTTSDMSSNFKFYFLKSKDVIKTKQYLLKVGDAVTASKVFIQLEDLGISNTSIDHVDHSELENIRNIIRTKAVANARTRALALIKPLNQNIGPAIHIADNEAYNVNQQLQGRVAGVVVTGYSIRGKASDELPKIEFEKINVTTNINVKFILKP</sequence>
<name>A0A512BGM5_9BACT</name>
<reference evidence="1 2" key="1">
    <citation type="submission" date="2019-07" db="EMBL/GenBank/DDBJ databases">
        <title>Whole genome shotgun sequence of Segetibacter aerophilus NBRC 106135.</title>
        <authorList>
            <person name="Hosoyama A."/>
            <person name="Uohara A."/>
            <person name="Ohji S."/>
            <person name="Ichikawa N."/>
        </authorList>
    </citation>
    <scope>NUCLEOTIDE SEQUENCE [LARGE SCALE GENOMIC DNA]</scope>
    <source>
        <strain evidence="1 2">NBRC 106135</strain>
    </source>
</reference>
<dbReference type="Pfam" id="PF04402">
    <property type="entry name" value="SIMPL"/>
    <property type="match status" value="1"/>
</dbReference>
<dbReference type="OrthoDB" id="1118849at2"/>
<comment type="caution">
    <text evidence="1">The sequence shown here is derived from an EMBL/GenBank/DDBJ whole genome shotgun (WGS) entry which is preliminary data.</text>
</comment>
<keyword evidence="2" id="KW-1185">Reference proteome</keyword>
<dbReference type="Proteomes" id="UP000321513">
    <property type="component" value="Unassembled WGS sequence"/>
</dbReference>
<dbReference type="AlphaFoldDB" id="A0A512BGM5"/>
<organism evidence="1 2">
    <name type="scientific">Segetibacter aerophilus</name>
    <dbReference type="NCBI Taxonomy" id="670293"/>
    <lineage>
        <taxon>Bacteria</taxon>
        <taxon>Pseudomonadati</taxon>
        <taxon>Bacteroidota</taxon>
        <taxon>Chitinophagia</taxon>
        <taxon>Chitinophagales</taxon>
        <taxon>Chitinophagaceae</taxon>
        <taxon>Segetibacter</taxon>
    </lineage>
</organism>
<gene>
    <name evidence="1" type="ORF">SAE01_36120</name>
</gene>
<proteinExistence type="predicted"/>
<dbReference type="EMBL" id="BJYT01000016">
    <property type="protein sequence ID" value="GEO11116.1"/>
    <property type="molecule type" value="Genomic_DNA"/>
</dbReference>
<evidence type="ECO:0000313" key="1">
    <source>
        <dbReference type="EMBL" id="GEO11116.1"/>
    </source>
</evidence>
<evidence type="ECO:0000313" key="2">
    <source>
        <dbReference type="Proteomes" id="UP000321513"/>
    </source>
</evidence>
<accession>A0A512BGM5</accession>
<protein>
    <recommendedName>
        <fullName evidence="3">SIMPL domain-containing protein</fullName>
    </recommendedName>
</protein>